<proteinExistence type="predicted"/>
<dbReference type="InterPro" id="IPR043151">
    <property type="entry name" value="BAH_sf"/>
</dbReference>
<feature type="region of interest" description="Disordered" evidence="1">
    <location>
        <begin position="363"/>
        <end position="473"/>
    </location>
</feature>
<dbReference type="PANTHER" id="PTHR47073:SF2">
    <property type="entry name" value="PROTEIN ANTI-SILENCING 1"/>
    <property type="match status" value="1"/>
</dbReference>
<feature type="region of interest" description="Disordered" evidence="1">
    <location>
        <begin position="509"/>
        <end position="566"/>
    </location>
</feature>
<dbReference type="HOGENOM" id="CLU_021338_0_0_1"/>
<protein>
    <submittedName>
        <fullName evidence="3">Bromo-adjacent domain-containing protein, putative isoform 1</fullName>
    </submittedName>
</protein>
<dbReference type="Proteomes" id="UP000026915">
    <property type="component" value="Chromosome 9"/>
</dbReference>
<keyword evidence="4" id="KW-1185">Reference proteome</keyword>
<reference evidence="3 4" key="1">
    <citation type="journal article" date="2013" name="Genome Biol.">
        <title>The genome sequence of the most widely cultivated cacao type and its use to identify candidate genes regulating pod color.</title>
        <authorList>
            <person name="Motamayor J.C."/>
            <person name="Mockaitis K."/>
            <person name="Schmutz J."/>
            <person name="Haiminen N."/>
            <person name="Iii D.L."/>
            <person name="Cornejo O."/>
            <person name="Findley S.D."/>
            <person name="Zheng P."/>
            <person name="Utro F."/>
            <person name="Royaert S."/>
            <person name="Saski C."/>
            <person name="Jenkins J."/>
            <person name="Podicheti R."/>
            <person name="Zhao M."/>
            <person name="Scheffler B.E."/>
            <person name="Stack J.C."/>
            <person name="Feltus F.A."/>
            <person name="Mustiga G.M."/>
            <person name="Amores F."/>
            <person name="Phillips W."/>
            <person name="Marelli J.P."/>
            <person name="May G.D."/>
            <person name="Shapiro H."/>
            <person name="Ma J."/>
            <person name="Bustamante C.D."/>
            <person name="Schnell R.J."/>
            <person name="Main D."/>
            <person name="Gilbert D."/>
            <person name="Parida L."/>
            <person name="Kuhn D.N."/>
        </authorList>
    </citation>
    <scope>NUCLEOTIDE SEQUENCE [LARGE SCALE GENOMIC DNA]</scope>
    <source>
        <strain evidence="4">cv. Matina 1-6</strain>
    </source>
</reference>
<dbReference type="Gene3D" id="2.30.30.490">
    <property type="match status" value="1"/>
</dbReference>
<evidence type="ECO:0000313" key="3">
    <source>
        <dbReference type="EMBL" id="EOY29648.1"/>
    </source>
</evidence>
<dbReference type="FunFam" id="2.30.30.490:FF:000017">
    <property type="entry name" value="Bromo-adjacent homology (BAH) domain-containing protein"/>
    <property type="match status" value="1"/>
</dbReference>
<name>A0A061GJU2_THECC</name>
<sequence>MFYYSGQGEACYESMVEVDEVENLEFKWGKKRGLGGGKKDVQFYESFTYDGLEYTLYDNVFIRKEGDPKPYLGKLIEIWENPDTSKEVKVLWFFRPCEISNFLVVKLTHSNEIFLASGEGVGLADINPLEAISGKCNIVCVSKDSRNPEHSNEELQMADFVFYRTFHVGHWIISDKIGDKIAGIDVKFFFNRAGSQKPCSVCNLGIDNTHARENAMATNERDILCKLNSSDDQFPEDDEQEGQKPVVGEKLAANDRQENVFVCKTASPKVEENSDVNVRSVKPNFSLGEKPVSVVATESIELTNINDRQENTSGEKIDLSCNVKENAYLKVLLVKQESTSSEKIGRVGKSFVNQVKVDENFKSTKDSGEVDQRSQKKAKLDSTVKVSNDKNTNKDSGEVHERPQKKAKLDSTVKVFTDKNMNKDSGEVDEGPHKKSKLASAVKVSNDKNMKKDSGEVDERPHKKAKLASAAKVSCEKNMNNVLNPNHDFDGNNSKPSVLNFTASEDKSRRAIDPLGTTGNSSKKVKVDDKFTKPSNGKQSKECPAWPPKDGIKTGDKAVGVTSRPDSDRSKWFAELPWEERMQDAHEHGRLVLFQNLDPCCTSAEVEDIVWSVFKETCRAKVVQRTAYSSPHSAQALAIFKTSEVAEGVVTKLDEGCLLLPNRRPLVASMANPCFPRKQSTFVGHLILDKLKPQREMKEAVSTSHSSQPNTLEYDMAMEWCLLVERSDQFWKRLYKWSSWWKPDSNSVLRCSPTRFCLLELIEYAQSKARAPVLGSGGKFCDERM</sequence>
<dbReference type="GO" id="GO:0003723">
    <property type="term" value="F:RNA binding"/>
    <property type="evidence" value="ECO:0000318"/>
    <property type="project" value="GO_Central"/>
</dbReference>
<dbReference type="AlphaFoldDB" id="A0A061GJU2"/>
<dbReference type="eggNOG" id="ENOG502QSH0">
    <property type="taxonomic scope" value="Eukaryota"/>
</dbReference>
<accession>A0A061GJU2</accession>
<evidence type="ECO:0000313" key="4">
    <source>
        <dbReference type="Proteomes" id="UP000026915"/>
    </source>
</evidence>
<dbReference type="GO" id="GO:0003682">
    <property type="term" value="F:chromatin binding"/>
    <property type="evidence" value="ECO:0007669"/>
    <property type="project" value="InterPro"/>
</dbReference>
<feature type="compositionally biased region" description="Basic and acidic residues" evidence="1">
    <location>
        <begin position="363"/>
        <end position="433"/>
    </location>
</feature>
<feature type="compositionally biased region" description="Basic and acidic residues" evidence="1">
    <location>
        <begin position="445"/>
        <end position="461"/>
    </location>
</feature>
<gene>
    <name evidence="3" type="ORF">TCM_037133</name>
</gene>
<dbReference type="Gramene" id="EOY29648">
    <property type="protein sequence ID" value="EOY29648"/>
    <property type="gene ID" value="TCM_037133"/>
</dbReference>
<dbReference type="STRING" id="3641.A0A061GJU2"/>
<dbReference type="FunCoup" id="A0A061GJU2">
    <property type="interactions" value="1180"/>
</dbReference>
<dbReference type="PROSITE" id="PS51038">
    <property type="entry name" value="BAH"/>
    <property type="match status" value="1"/>
</dbReference>
<feature type="domain" description="BAH" evidence="2">
    <location>
        <begin position="52"/>
        <end position="177"/>
    </location>
</feature>
<dbReference type="PANTHER" id="PTHR47073">
    <property type="entry name" value="PROTEIN ANTI-SILENCING 1"/>
    <property type="match status" value="1"/>
</dbReference>
<dbReference type="Pfam" id="PF01426">
    <property type="entry name" value="BAH"/>
    <property type="match status" value="1"/>
</dbReference>
<dbReference type="EMBL" id="CM001887">
    <property type="protein sequence ID" value="EOY29648.1"/>
    <property type="molecule type" value="Genomic_DNA"/>
</dbReference>
<organism evidence="3 4">
    <name type="scientific">Theobroma cacao</name>
    <name type="common">Cacao</name>
    <name type="synonym">Cocoa</name>
    <dbReference type="NCBI Taxonomy" id="3641"/>
    <lineage>
        <taxon>Eukaryota</taxon>
        <taxon>Viridiplantae</taxon>
        <taxon>Streptophyta</taxon>
        <taxon>Embryophyta</taxon>
        <taxon>Tracheophyta</taxon>
        <taxon>Spermatophyta</taxon>
        <taxon>Magnoliopsida</taxon>
        <taxon>eudicotyledons</taxon>
        <taxon>Gunneridae</taxon>
        <taxon>Pentapetalae</taxon>
        <taxon>rosids</taxon>
        <taxon>malvids</taxon>
        <taxon>Malvales</taxon>
        <taxon>Malvaceae</taxon>
        <taxon>Byttnerioideae</taxon>
        <taxon>Theobroma</taxon>
    </lineage>
</organism>
<dbReference type="InParanoid" id="A0A061GJU2"/>
<evidence type="ECO:0000259" key="2">
    <source>
        <dbReference type="PROSITE" id="PS51038"/>
    </source>
</evidence>
<dbReference type="InterPro" id="IPR001025">
    <property type="entry name" value="BAH_dom"/>
</dbReference>
<dbReference type="OMA" id="CEISNFL"/>
<evidence type="ECO:0000256" key="1">
    <source>
        <dbReference type="SAM" id="MobiDB-lite"/>
    </source>
</evidence>